<keyword evidence="3" id="KW-1185">Reference proteome</keyword>
<feature type="compositionally biased region" description="Polar residues" evidence="1">
    <location>
        <begin position="13"/>
        <end position="23"/>
    </location>
</feature>
<dbReference type="AlphaFoldDB" id="A0AB34HQ73"/>
<name>A0AB34HQ73_ESCRO</name>
<feature type="region of interest" description="Disordered" evidence="1">
    <location>
        <begin position="1"/>
        <end position="31"/>
    </location>
</feature>
<gene>
    <name evidence="2" type="ORF">J1605_003627</name>
</gene>
<comment type="caution">
    <text evidence="2">The sequence shown here is derived from an EMBL/GenBank/DDBJ whole genome shotgun (WGS) entry which is preliminary data.</text>
</comment>
<feature type="region of interest" description="Disordered" evidence="1">
    <location>
        <begin position="57"/>
        <end position="80"/>
    </location>
</feature>
<sequence>MHTAVPAHLFTQPPRTCSASQQPGPDGLLRPLSSRDDLCQAVFAPGAGATRRLCRPCQPRTVTQGPSRASPGDLHSRDGDFTSRAGFLGARRAPWQFTVSRRFCKGGCQVTPVGMTPGNGSVAPGVISTNGHLARVTLGLSPLGAAACSSRCVVDSVRAPRFDVSGSLVLENTQSACLRLAALVSVPLTLGRAAEALENLRRRPPCSATALHSPSAVTLAAGQTFQKEDASNEKAAYVIWGDSVLAILPAPTCPFSSPDTAAPPGSPASRFWWLQVAPGAAHSPQSLALCFPYKDASHCIEGHPTQGDPIFTSDIGRDPVSKGTHHKLGPAGEPQPSPPSGPGPAPAPAGASSWGITAGTTIPFARALALAPQVVLTVIPTPGQSPAVGTKPTRVAKEAGTA</sequence>
<feature type="region of interest" description="Disordered" evidence="1">
    <location>
        <begin position="380"/>
        <end position="402"/>
    </location>
</feature>
<evidence type="ECO:0000256" key="1">
    <source>
        <dbReference type="SAM" id="MobiDB-lite"/>
    </source>
</evidence>
<accession>A0AB34HQ73</accession>
<evidence type="ECO:0000313" key="2">
    <source>
        <dbReference type="EMBL" id="KAJ8793619.1"/>
    </source>
</evidence>
<evidence type="ECO:0000313" key="3">
    <source>
        <dbReference type="Proteomes" id="UP001159641"/>
    </source>
</evidence>
<feature type="compositionally biased region" description="Pro residues" evidence="1">
    <location>
        <begin position="333"/>
        <end position="347"/>
    </location>
</feature>
<protein>
    <submittedName>
        <fullName evidence="2">Uncharacterized protein</fullName>
    </submittedName>
</protein>
<proteinExistence type="predicted"/>
<organism evidence="2 3">
    <name type="scientific">Eschrichtius robustus</name>
    <name type="common">California gray whale</name>
    <name type="synonym">Eschrichtius gibbosus</name>
    <dbReference type="NCBI Taxonomy" id="9764"/>
    <lineage>
        <taxon>Eukaryota</taxon>
        <taxon>Metazoa</taxon>
        <taxon>Chordata</taxon>
        <taxon>Craniata</taxon>
        <taxon>Vertebrata</taxon>
        <taxon>Euteleostomi</taxon>
        <taxon>Mammalia</taxon>
        <taxon>Eutheria</taxon>
        <taxon>Laurasiatheria</taxon>
        <taxon>Artiodactyla</taxon>
        <taxon>Whippomorpha</taxon>
        <taxon>Cetacea</taxon>
        <taxon>Mysticeti</taxon>
        <taxon>Eschrichtiidae</taxon>
        <taxon>Eschrichtius</taxon>
    </lineage>
</organism>
<feature type="region of interest" description="Disordered" evidence="1">
    <location>
        <begin position="304"/>
        <end position="354"/>
    </location>
</feature>
<dbReference type="EMBL" id="JAIQCJ010000963">
    <property type="protein sequence ID" value="KAJ8793619.1"/>
    <property type="molecule type" value="Genomic_DNA"/>
</dbReference>
<reference evidence="2 3" key="1">
    <citation type="submission" date="2022-11" db="EMBL/GenBank/DDBJ databases">
        <title>Whole genome sequence of Eschrichtius robustus ER-17-0199.</title>
        <authorList>
            <person name="Bruniche-Olsen A."/>
            <person name="Black A.N."/>
            <person name="Fields C.J."/>
            <person name="Walden K."/>
            <person name="Dewoody J.A."/>
        </authorList>
    </citation>
    <scope>NUCLEOTIDE SEQUENCE [LARGE SCALE GENOMIC DNA]</scope>
    <source>
        <strain evidence="2">ER-17-0199</strain>
        <tissue evidence="2">Blubber</tissue>
    </source>
</reference>
<dbReference type="Proteomes" id="UP001159641">
    <property type="component" value="Unassembled WGS sequence"/>
</dbReference>